<evidence type="ECO:0000313" key="2">
    <source>
        <dbReference type="EMBL" id="MBP2435917.1"/>
    </source>
</evidence>
<protein>
    <recommendedName>
        <fullName evidence="1">DUF4166 domain-containing protein</fullName>
    </recommendedName>
</protein>
<feature type="domain" description="DUF4166" evidence="1">
    <location>
        <begin position="16"/>
        <end position="193"/>
    </location>
</feature>
<name>A0ABS4ZFB9_9MICO</name>
<dbReference type="EMBL" id="JAGIOL010000001">
    <property type="protein sequence ID" value="MBP2435917.1"/>
    <property type="molecule type" value="Genomic_DNA"/>
</dbReference>
<evidence type="ECO:0000259" key="1">
    <source>
        <dbReference type="Pfam" id="PF13761"/>
    </source>
</evidence>
<proteinExistence type="predicted"/>
<sequence>MASPYERALGDRRALLHPAIQSYFSTIPDGHVGVGTGEFDSFGPARRWVSYLLRPFEAAGVLSSQMHSNVPFRIFNRTIAGRAVADRIIELPAGTWRMTDTVSLGSHGRIVDHIGEPWLIAVSFDIGVEGGALQMESYATGVRLRTLRLRMPRFLSPRVRLVERFDDASGRHHVDLVMTLPLIGRIYGYSGYFTYRIEKDS</sequence>
<dbReference type="RefSeq" id="WP_241244998.1">
    <property type="nucleotide sequence ID" value="NZ_CP049253.1"/>
</dbReference>
<dbReference type="InterPro" id="IPR025311">
    <property type="entry name" value="DUF4166"/>
</dbReference>
<evidence type="ECO:0000313" key="3">
    <source>
        <dbReference type="Proteomes" id="UP001519362"/>
    </source>
</evidence>
<dbReference type="Proteomes" id="UP001519362">
    <property type="component" value="Unassembled WGS sequence"/>
</dbReference>
<comment type="caution">
    <text evidence="2">The sequence shown here is derived from an EMBL/GenBank/DDBJ whole genome shotgun (WGS) entry which is preliminary data.</text>
</comment>
<keyword evidence="3" id="KW-1185">Reference proteome</keyword>
<gene>
    <name evidence="2" type="ORF">JOF34_000503</name>
</gene>
<organism evidence="2 3">
    <name type="scientific">Microbacterium amylolyticum</name>
    <dbReference type="NCBI Taxonomy" id="936337"/>
    <lineage>
        <taxon>Bacteria</taxon>
        <taxon>Bacillati</taxon>
        <taxon>Actinomycetota</taxon>
        <taxon>Actinomycetes</taxon>
        <taxon>Micrococcales</taxon>
        <taxon>Microbacteriaceae</taxon>
        <taxon>Microbacterium</taxon>
    </lineage>
</organism>
<dbReference type="Pfam" id="PF13761">
    <property type="entry name" value="DUF4166"/>
    <property type="match status" value="1"/>
</dbReference>
<accession>A0ABS4ZFB9</accession>
<reference evidence="2 3" key="1">
    <citation type="submission" date="2021-03" db="EMBL/GenBank/DDBJ databases">
        <title>Sequencing the genomes of 1000 actinobacteria strains.</title>
        <authorList>
            <person name="Klenk H.-P."/>
        </authorList>
    </citation>
    <scope>NUCLEOTIDE SEQUENCE [LARGE SCALE GENOMIC DNA]</scope>
    <source>
        <strain evidence="2 3">DSM 24221</strain>
    </source>
</reference>